<dbReference type="Proteomes" id="UP000814033">
    <property type="component" value="Unassembled WGS sequence"/>
</dbReference>
<comment type="caution">
    <text evidence="1">The sequence shown here is derived from an EMBL/GenBank/DDBJ whole genome shotgun (WGS) entry which is preliminary data.</text>
</comment>
<protein>
    <submittedName>
        <fullName evidence="1">DUF453 domain-containing protein</fullName>
    </submittedName>
</protein>
<gene>
    <name evidence="1" type="ORF">FA95DRAFT_1483754</name>
</gene>
<organism evidence="1 2">
    <name type="scientific">Auriscalpium vulgare</name>
    <dbReference type="NCBI Taxonomy" id="40419"/>
    <lineage>
        <taxon>Eukaryota</taxon>
        <taxon>Fungi</taxon>
        <taxon>Dikarya</taxon>
        <taxon>Basidiomycota</taxon>
        <taxon>Agaricomycotina</taxon>
        <taxon>Agaricomycetes</taxon>
        <taxon>Russulales</taxon>
        <taxon>Auriscalpiaceae</taxon>
        <taxon>Auriscalpium</taxon>
    </lineage>
</organism>
<reference evidence="1" key="2">
    <citation type="journal article" date="2022" name="New Phytol.">
        <title>Evolutionary transition to the ectomycorrhizal habit in the genomes of a hyperdiverse lineage of mushroom-forming fungi.</title>
        <authorList>
            <person name="Looney B."/>
            <person name="Miyauchi S."/>
            <person name="Morin E."/>
            <person name="Drula E."/>
            <person name="Courty P.E."/>
            <person name="Kohler A."/>
            <person name="Kuo A."/>
            <person name="LaButti K."/>
            <person name="Pangilinan J."/>
            <person name="Lipzen A."/>
            <person name="Riley R."/>
            <person name="Andreopoulos W."/>
            <person name="He G."/>
            <person name="Johnson J."/>
            <person name="Nolan M."/>
            <person name="Tritt A."/>
            <person name="Barry K.W."/>
            <person name="Grigoriev I.V."/>
            <person name="Nagy L.G."/>
            <person name="Hibbett D."/>
            <person name="Henrissat B."/>
            <person name="Matheny P.B."/>
            <person name="Labbe J."/>
            <person name="Martin F.M."/>
        </authorList>
    </citation>
    <scope>NUCLEOTIDE SEQUENCE</scope>
    <source>
        <strain evidence="1">FP105234-sp</strain>
    </source>
</reference>
<reference evidence="1" key="1">
    <citation type="submission" date="2021-02" db="EMBL/GenBank/DDBJ databases">
        <authorList>
            <consortium name="DOE Joint Genome Institute"/>
            <person name="Ahrendt S."/>
            <person name="Looney B.P."/>
            <person name="Miyauchi S."/>
            <person name="Morin E."/>
            <person name="Drula E."/>
            <person name="Courty P.E."/>
            <person name="Chicoki N."/>
            <person name="Fauchery L."/>
            <person name="Kohler A."/>
            <person name="Kuo A."/>
            <person name="Labutti K."/>
            <person name="Pangilinan J."/>
            <person name="Lipzen A."/>
            <person name="Riley R."/>
            <person name="Andreopoulos W."/>
            <person name="He G."/>
            <person name="Johnson J."/>
            <person name="Barry K.W."/>
            <person name="Grigoriev I.V."/>
            <person name="Nagy L."/>
            <person name="Hibbett D."/>
            <person name="Henrissat B."/>
            <person name="Matheny P.B."/>
            <person name="Labbe J."/>
            <person name="Martin F."/>
        </authorList>
    </citation>
    <scope>NUCLEOTIDE SEQUENCE</scope>
    <source>
        <strain evidence="1">FP105234-sp</strain>
    </source>
</reference>
<name>A0ACB8S8K5_9AGAM</name>
<sequence>MSSISLRALRRSNPRKPLARWSSSTPGSSPPANPLPAFFLRGGTSKGIFLHRDDLPADRSLWTRIFLGIMGSPDPEHGRQLNGMGGGVSSLSKIVVVGPAPEKRTAKGVDVEYTFVQVGIRTGAVDYSGNCGNLSSMVGAYAVDRMGCAPRLKTEVGADGERRLMGTVRALNTNTNKVVETTFPIGELTPGQEYHAFLDSPEVSIAGVPGKASPILLDFLAPSGARTGELLPTGNPIDLAEHLAVGPSPPASIPLSLVDATNPTVFVTAADLSRALNLPPDLPFDFHDKHNLIAVERIRKAGAVLMGLDPTAHAQPKIAILSAPGEGDADADIAIHAYSMGVLHKTVPMTVGLCLGVAAQVPSTNAWEMTRAWREREKVNEGKLLRIRHPGGVVEVGADFEKDGSVRSAKVMRTGRRLMMGWVWW</sequence>
<accession>A0ACB8S8K5</accession>
<evidence type="ECO:0000313" key="2">
    <source>
        <dbReference type="Proteomes" id="UP000814033"/>
    </source>
</evidence>
<evidence type="ECO:0000313" key="1">
    <source>
        <dbReference type="EMBL" id="KAI0052276.1"/>
    </source>
</evidence>
<dbReference type="EMBL" id="MU275846">
    <property type="protein sequence ID" value="KAI0052276.1"/>
    <property type="molecule type" value="Genomic_DNA"/>
</dbReference>
<keyword evidence="2" id="KW-1185">Reference proteome</keyword>
<proteinExistence type="predicted"/>